<keyword evidence="1" id="KW-1133">Transmembrane helix</keyword>
<evidence type="ECO:0000313" key="2">
    <source>
        <dbReference type="EMBL" id="SFO20743.1"/>
    </source>
</evidence>
<feature type="transmembrane region" description="Helical" evidence="1">
    <location>
        <begin position="330"/>
        <end position="351"/>
    </location>
</feature>
<dbReference type="Proteomes" id="UP000183642">
    <property type="component" value="Unassembled WGS sequence"/>
</dbReference>
<reference evidence="3" key="1">
    <citation type="submission" date="2016-10" db="EMBL/GenBank/DDBJ databases">
        <authorList>
            <person name="Varghese N."/>
            <person name="Submissions S."/>
        </authorList>
    </citation>
    <scope>NUCLEOTIDE SEQUENCE [LARGE SCALE GENOMIC DNA]</scope>
    <source>
        <strain evidence="3">DSM 43161</strain>
    </source>
</reference>
<sequence length="398" mass="37133">MVSLLARLPLPGQRVPGARGTAYPVALAAAATAAVTLLGLVGLGLAVVVVQALDPAGGLPVGGSTRVGGQLWLLANGGGLVLPSGPLVLAPLLLTLAVAFGLARAGRGVARVVEPPGAGAAGVVVAAGTATHVLLTVLLALAVDGPGARSDLLRCAVGAAVLAGLAVGWGVLRESGLSDTVLDRLPGPAGAVLPAVLAGLLTAAGLGCAVVAVALAADTAGYAAVAGSVGGSGAGLLGLLALGALLLPNAAAAALGLAAGPGFSIGAATVVSVHGVSLGPVPALPLLAALPDTQAVPLLAFASQAVPALAGLVTGTVLGRRMTDDDGGTVSAGLWGVLAGVLLGVASGLAVAVAGGSLGDGALADVGAPPVATGLAVAAQAGIAAALAAAVARWRSYD</sequence>
<feature type="transmembrane region" description="Helical" evidence="1">
    <location>
        <begin position="152"/>
        <end position="172"/>
    </location>
</feature>
<protein>
    <submittedName>
        <fullName evidence="2">Uncharacterized protein</fullName>
    </submittedName>
</protein>
<feature type="transmembrane region" description="Helical" evidence="1">
    <location>
        <begin position="192"/>
        <end position="216"/>
    </location>
</feature>
<gene>
    <name evidence="2" type="ORF">SAMN05660359_02040</name>
</gene>
<feature type="transmembrane region" description="Helical" evidence="1">
    <location>
        <begin position="254"/>
        <end position="276"/>
    </location>
</feature>
<feature type="transmembrane region" description="Helical" evidence="1">
    <location>
        <begin position="118"/>
        <end position="140"/>
    </location>
</feature>
<dbReference type="Pfam" id="PF19877">
    <property type="entry name" value="DUF6350"/>
    <property type="match status" value="1"/>
</dbReference>
<keyword evidence="1" id="KW-0812">Transmembrane</keyword>
<dbReference type="InterPro" id="IPR045931">
    <property type="entry name" value="DUF6350"/>
</dbReference>
<dbReference type="AlphaFoldDB" id="A0A1I5FAQ9"/>
<keyword evidence="1" id="KW-0472">Membrane</keyword>
<feature type="transmembrane region" description="Helical" evidence="1">
    <location>
        <begin position="87"/>
        <end position="106"/>
    </location>
</feature>
<evidence type="ECO:0000256" key="1">
    <source>
        <dbReference type="SAM" id="Phobius"/>
    </source>
</evidence>
<feature type="transmembrane region" description="Helical" evidence="1">
    <location>
        <begin position="21"/>
        <end position="50"/>
    </location>
</feature>
<evidence type="ECO:0000313" key="3">
    <source>
        <dbReference type="Proteomes" id="UP000183642"/>
    </source>
</evidence>
<dbReference type="EMBL" id="FOWE01000004">
    <property type="protein sequence ID" value="SFO20743.1"/>
    <property type="molecule type" value="Genomic_DNA"/>
</dbReference>
<proteinExistence type="predicted"/>
<feature type="transmembrane region" description="Helical" evidence="1">
    <location>
        <begin position="222"/>
        <end position="247"/>
    </location>
</feature>
<organism evidence="2 3">
    <name type="scientific">Geodermatophilus obscurus</name>
    <dbReference type="NCBI Taxonomy" id="1861"/>
    <lineage>
        <taxon>Bacteria</taxon>
        <taxon>Bacillati</taxon>
        <taxon>Actinomycetota</taxon>
        <taxon>Actinomycetes</taxon>
        <taxon>Geodermatophilales</taxon>
        <taxon>Geodermatophilaceae</taxon>
        <taxon>Geodermatophilus</taxon>
    </lineage>
</organism>
<accession>A0A1I5FAQ9</accession>
<feature type="transmembrane region" description="Helical" evidence="1">
    <location>
        <begin position="371"/>
        <end position="392"/>
    </location>
</feature>
<keyword evidence="3" id="KW-1185">Reference proteome</keyword>
<feature type="transmembrane region" description="Helical" evidence="1">
    <location>
        <begin position="296"/>
        <end position="318"/>
    </location>
</feature>
<dbReference type="RefSeq" id="WP_075013388.1">
    <property type="nucleotide sequence ID" value="NZ_FOWE01000004.1"/>
</dbReference>
<name>A0A1I5FAQ9_9ACTN</name>
<dbReference type="OrthoDB" id="5198530at2"/>